<proteinExistence type="predicted"/>
<sequence>MLRDAGRLGFMTTTDVLPDLRLPRWLMPSLAAASSLVLASHVFYVTSLARAGVRAGDGDAAYGVDAGDVPGRGHSQVSTAGALPRKRSTALV</sequence>
<dbReference type="AlphaFoldDB" id="A0A315ZRF8"/>
<dbReference type="EMBL" id="QGDQ01000037">
    <property type="protein sequence ID" value="PWJ47458.1"/>
    <property type="molecule type" value="Genomic_DNA"/>
</dbReference>
<gene>
    <name evidence="2" type="ORF">BXY45_1371</name>
</gene>
<reference evidence="2 3" key="1">
    <citation type="submission" date="2018-03" db="EMBL/GenBank/DDBJ databases">
        <title>Genomic Encyclopedia of Archaeal and Bacterial Type Strains, Phase II (KMG-II): from individual species to whole genera.</title>
        <authorList>
            <person name="Goeker M."/>
        </authorList>
    </citation>
    <scope>NUCLEOTIDE SEQUENCE [LARGE SCALE GENOMIC DNA]</scope>
    <source>
        <strain evidence="2 3">DSM 44889</strain>
    </source>
</reference>
<name>A0A315ZRF8_9ACTN</name>
<evidence type="ECO:0000256" key="1">
    <source>
        <dbReference type="SAM" id="MobiDB-lite"/>
    </source>
</evidence>
<protein>
    <submittedName>
        <fullName evidence="2">Uncharacterized protein</fullName>
    </submittedName>
</protein>
<feature type="region of interest" description="Disordered" evidence="1">
    <location>
        <begin position="67"/>
        <end position="92"/>
    </location>
</feature>
<dbReference type="Proteomes" id="UP000245469">
    <property type="component" value="Unassembled WGS sequence"/>
</dbReference>
<evidence type="ECO:0000313" key="2">
    <source>
        <dbReference type="EMBL" id="PWJ47458.1"/>
    </source>
</evidence>
<organism evidence="2 3">
    <name type="scientific">Quadrisphaera granulorum</name>
    <dbReference type="NCBI Taxonomy" id="317664"/>
    <lineage>
        <taxon>Bacteria</taxon>
        <taxon>Bacillati</taxon>
        <taxon>Actinomycetota</taxon>
        <taxon>Actinomycetes</taxon>
        <taxon>Kineosporiales</taxon>
        <taxon>Kineosporiaceae</taxon>
        <taxon>Quadrisphaera</taxon>
    </lineage>
</organism>
<comment type="caution">
    <text evidence="2">The sequence shown here is derived from an EMBL/GenBank/DDBJ whole genome shotgun (WGS) entry which is preliminary data.</text>
</comment>
<keyword evidence="3" id="KW-1185">Reference proteome</keyword>
<evidence type="ECO:0000313" key="3">
    <source>
        <dbReference type="Proteomes" id="UP000245469"/>
    </source>
</evidence>
<accession>A0A315ZRF8</accession>